<keyword evidence="3 11" id="KW-0349">Heme</keyword>
<evidence type="ECO:0000256" key="6">
    <source>
        <dbReference type="ARBA" id="ARBA00023004"/>
    </source>
</evidence>
<evidence type="ECO:0000256" key="1">
    <source>
        <dbReference type="ARBA" id="ARBA00004273"/>
    </source>
</evidence>
<dbReference type="PROSITE" id="PS00822">
    <property type="entry name" value="CYTO_HEME_LYASE_2"/>
    <property type="match status" value="1"/>
</dbReference>
<dbReference type="InterPro" id="IPR000511">
    <property type="entry name" value="Holocyt_c/c1_synthase"/>
</dbReference>
<dbReference type="EC" id="4.4.1.17" evidence="11"/>
<evidence type="ECO:0000256" key="7">
    <source>
        <dbReference type="ARBA" id="ARBA00023128"/>
    </source>
</evidence>
<dbReference type="OrthoDB" id="4243at2759"/>
<evidence type="ECO:0000256" key="2">
    <source>
        <dbReference type="ARBA" id="ARBA00007255"/>
    </source>
</evidence>
<evidence type="ECO:0000256" key="3">
    <source>
        <dbReference type="ARBA" id="ARBA00022617"/>
    </source>
</evidence>
<comment type="function">
    <text evidence="11">Lyase that catalyzes the covalent linking of the heme group to the cytochrome C apoprotein to produce the mature functional cytochrome.</text>
</comment>
<gene>
    <name evidence="13" type="ORF">Ocin01_10123</name>
</gene>
<dbReference type="PANTHER" id="PTHR12743">
    <property type="entry name" value="CYTOCHROME C1 HEME LYASE"/>
    <property type="match status" value="1"/>
</dbReference>
<feature type="region of interest" description="Disordered" evidence="12">
    <location>
        <begin position="374"/>
        <end position="466"/>
    </location>
</feature>
<evidence type="ECO:0000256" key="9">
    <source>
        <dbReference type="ARBA" id="ARBA00023239"/>
    </source>
</evidence>
<sequence>MPKARTTKKTKAKNPLTRGRPKKTIVESGSSHNEQPGSNVFEISPPATPPRSPPAQLPKPRDVQEVADKQESWEDLPDLVEELRINDRGTFTYITSTMKHREFELAGRKELLQLHEDLDMLKDTVESVVKITRTMCPDSKYGKVSDAIRTLDCPPTFKDLVLKLLSVPPVSGFNPPSIRPHTHLNIPEPVFEESEEEEESNQFFSPKGWKNQPRNFPSPAKMAKYTTPKQNLNAGVFQFGTQGRNGGLSTNSKAPRLAKPGEITYSQGGSPIMSRRIQDDPTRPQERLEYYNAEGKKIEMDLVYRGNPDANKLREFKEFAKDVRDVVATRSTVKPNRILPPRIIVKTATAAITTSASKKKPEWHKMGNVASSAEAAAQTVMEPPRECPASQHYQSPQPTTTPTNTNVHPAGKGHGAGCPVDHGQSDWRSECPAAAGQLVKDPQTADLDPTNMMPPPNQRPAPDQPFPLPTDRVTSSIPKAGSENERWVYPSQQMFWNAMLRKGWRWNEGDLKKDDMDAIIRIHNVNNEEAWREVLKWEALHSTECMCPKLKSFRGKAQEFSPRARIRHWMGYELPFDRHDWIIDRCGKEVRYIIDYYDGGNVDETYRFALLDVRPAMDSLDNVWDRMKVAYMRWRFSDKQEESIKSS</sequence>
<dbReference type="GO" id="GO:0046872">
    <property type="term" value="F:metal ion binding"/>
    <property type="evidence" value="ECO:0007669"/>
    <property type="project" value="UniProtKB-KW"/>
</dbReference>
<dbReference type="STRING" id="48709.A0A1D2MV20"/>
<dbReference type="Proteomes" id="UP000094527">
    <property type="component" value="Unassembled WGS sequence"/>
</dbReference>
<feature type="compositionally biased region" description="Basic residues" evidence="12">
    <location>
        <begin position="1"/>
        <end position="12"/>
    </location>
</feature>
<dbReference type="Pfam" id="PF01265">
    <property type="entry name" value="Cyto_heme_lyase"/>
    <property type="match status" value="1"/>
</dbReference>
<keyword evidence="5 11" id="KW-0999">Mitochondrion inner membrane</keyword>
<feature type="compositionally biased region" description="Basic and acidic residues" evidence="12">
    <location>
        <begin position="59"/>
        <end position="70"/>
    </location>
</feature>
<dbReference type="GO" id="GO:0004408">
    <property type="term" value="F:holocytochrome-c synthase activity"/>
    <property type="evidence" value="ECO:0007669"/>
    <property type="project" value="UniProtKB-EC"/>
</dbReference>
<evidence type="ECO:0000256" key="10">
    <source>
        <dbReference type="ARBA" id="ARBA00023944"/>
    </source>
</evidence>
<feature type="compositionally biased region" description="Pro residues" evidence="12">
    <location>
        <begin position="46"/>
        <end position="57"/>
    </location>
</feature>
<keyword evidence="4 11" id="KW-0479">Metal-binding</keyword>
<evidence type="ECO:0000256" key="11">
    <source>
        <dbReference type="RuleBase" id="RU363130"/>
    </source>
</evidence>
<feature type="compositionally biased region" description="Pro residues" evidence="12">
    <location>
        <begin position="452"/>
        <end position="466"/>
    </location>
</feature>
<keyword evidence="8 11" id="KW-0472">Membrane</keyword>
<evidence type="ECO:0000256" key="8">
    <source>
        <dbReference type="ARBA" id="ARBA00023136"/>
    </source>
</evidence>
<dbReference type="GO" id="GO:0005743">
    <property type="term" value="C:mitochondrial inner membrane"/>
    <property type="evidence" value="ECO:0007669"/>
    <property type="project" value="UniProtKB-SubCell"/>
</dbReference>
<keyword evidence="9 11" id="KW-0456">Lyase</keyword>
<accession>A0A1D2MV20</accession>
<evidence type="ECO:0000313" key="13">
    <source>
        <dbReference type="EMBL" id="ODM96555.1"/>
    </source>
</evidence>
<comment type="subcellular location">
    <subcellularLocation>
        <location evidence="1 11">Mitochondrion inner membrane</location>
    </subcellularLocation>
</comment>
<dbReference type="PANTHER" id="PTHR12743:SF0">
    <property type="entry name" value="HOLOCYTOCHROME C-TYPE SYNTHASE"/>
    <property type="match status" value="1"/>
</dbReference>
<evidence type="ECO:0000313" key="14">
    <source>
        <dbReference type="Proteomes" id="UP000094527"/>
    </source>
</evidence>
<organism evidence="13 14">
    <name type="scientific">Orchesella cincta</name>
    <name type="common">Springtail</name>
    <name type="synonym">Podura cincta</name>
    <dbReference type="NCBI Taxonomy" id="48709"/>
    <lineage>
        <taxon>Eukaryota</taxon>
        <taxon>Metazoa</taxon>
        <taxon>Ecdysozoa</taxon>
        <taxon>Arthropoda</taxon>
        <taxon>Hexapoda</taxon>
        <taxon>Collembola</taxon>
        <taxon>Entomobryomorpha</taxon>
        <taxon>Entomobryoidea</taxon>
        <taxon>Orchesellidae</taxon>
        <taxon>Orchesellinae</taxon>
        <taxon>Orchesella</taxon>
    </lineage>
</organism>
<comment type="catalytic activity">
    <reaction evidence="10">
        <text>holo-[cytochrome c] = apo-[cytochrome c] + heme b</text>
        <dbReference type="Rhea" id="RHEA:22648"/>
        <dbReference type="Rhea" id="RHEA-COMP:10725"/>
        <dbReference type="Rhea" id="RHEA-COMP:10726"/>
        <dbReference type="ChEBI" id="CHEBI:29950"/>
        <dbReference type="ChEBI" id="CHEBI:60344"/>
        <dbReference type="ChEBI" id="CHEBI:83739"/>
        <dbReference type="EC" id="4.4.1.17"/>
    </reaction>
    <physiologicalReaction direction="right-to-left" evidence="10">
        <dbReference type="Rhea" id="RHEA:22650"/>
    </physiologicalReaction>
</comment>
<dbReference type="PROSITE" id="PS00821">
    <property type="entry name" value="CYTO_HEME_LYASE_1"/>
    <property type="match status" value="1"/>
</dbReference>
<dbReference type="EMBL" id="LJIJ01000527">
    <property type="protein sequence ID" value="ODM96555.1"/>
    <property type="molecule type" value="Genomic_DNA"/>
</dbReference>
<evidence type="ECO:0000256" key="5">
    <source>
        <dbReference type="ARBA" id="ARBA00022792"/>
    </source>
</evidence>
<keyword evidence="7 11" id="KW-0496">Mitochondrion</keyword>
<feature type="compositionally biased region" description="Polar residues" evidence="12">
    <location>
        <begin position="27"/>
        <end position="38"/>
    </location>
</feature>
<protein>
    <recommendedName>
        <fullName evidence="11">Holocytochrome c-type synthase</fullName>
        <ecNumber evidence="11">4.4.1.17</ecNumber>
    </recommendedName>
</protein>
<name>A0A1D2MV20_ORCCI</name>
<feature type="region of interest" description="Disordered" evidence="12">
    <location>
        <begin position="1"/>
        <end position="70"/>
    </location>
</feature>
<evidence type="ECO:0000256" key="4">
    <source>
        <dbReference type="ARBA" id="ARBA00022723"/>
    </source>
</evidence>
<reference evidence="13 14" key="1">
    <citation type="journal article" date="2016" name="Genome Biol. Evol.">
        <title>Gene Family Evolution Reflects Adaptation to Soil Environmental Stressors in the Genome of the Collembolan Orchesella cincta.</title>
        <authorList>
            <person name="Faddeeva-Vakhrusheva A."/>
            <person name="Derks M.F."/>
            <person name="Anvar S.Y."/>
            <person name="Agamennone V."/>
            <person name="Suring W."/>
            <person name="Smit S."/>
            <person name="van Straalen N.M."/>
            <person name="Roelofs D."/>
        </authorList>
    </citation>
    <scope>NUCLEOTIDE SEQUENCE [LARGE SCALE GENOMIC DNA]</scope>
    <source>
        <tissue evidence="13">Mixed pool</tissue>
    </source>
</reference>
<feature type="region of interest" description="Disordered" evidence="12">
    <location>
        <begin position="192"/>
        <end position="214"/>
    </location>
</feature>
<dbReference type="AlphaFoldDB" id="A0A1D2MV20"/>
<proteinExistence type="inferred from homology"/>
<evidence type="ECO:0000256" key="12">
    <source>
        <dbReference type="SAM" id="MobiDB-lite"/>
    </source>
</evidence>
<keyword evidence="14" id="KW-1185">Reference proteome</keyword>
<comment type="caution">
    <text evidence="13">The sequence shown here is derived from an EMBL/GenBank/DDBJ whole genome shotgun (WGS) entry which is preliminary data.</text>
</comment>
<comment type="similarity">
    <text evidence="2 11">Belongs to the cytochrome c-type heme lyase family.</text>
</comment>
<keyword evidence="6 11" id="KW-0408">Iron</keyword>